<comment type="caution">
    <text evidence="4">The sequence shown here is derived from an EMBL/GenBank/DDBJ whole genome shotgun (WGS) entry which is preliminary data.</text>
</comment>
<dbReference type="Proteomes" id="UP000776651">
    <property type="component" value="Unassembled WGS sequence"/>
</dbReference>
<keyword evidence="1" id="KW-0175">Coiled coil</keyword>
<evidence type="ECO:0000256" key="3">
    <source>
        <dbReference type="SAM" id="SignalP"/>
    </source>
</evidence>
<evidence type="ECO:0000313" key="5">
    <source>
        <dbReference type="Proteomes" id="UP000776651"/>
    </source>
</evidence>
<keyword evidence="3" id="KW-0732">Signal</keyword>
<proteinExistence type="predicted"/>
<sequence length="231" mass="25193">MKIFAKTIVAASLASVAAIATPAAAQVAGIATSSPEAVIVRSQARINAYQQIDQQFASQITQLRTMRQEMQTLQQSLDTDSNGQISQAEAQANQSVVQQLQQKEQQLQQASQPIVLAQTYAIEQLINDYQNVQQQVVQQKKIQLLLNPDAIQWAPDAVNVTDDLVAALNQRVPSVQTTPPAGWRPRQESLATQQTVSQVLLNVAQQQAAQQQQQAGQQPAQQQQPAQPSGR</sequence>
<dbReference type="EMBL" id="JAIGNQ010000003">
    <property type="protein sequence ID" value="MBX7488868.1"/>
    <property type="molecule type" value="Genomic_DNA"/>
</dbReference>
<name>A0ABS7JJ69_9SPHN</name>
<keyword evidence="5" id="KW-1185">Reference proteome</keyword>
<accession>A0ABS7JJ69</accession>
<evidence type="ECO:0000256" key="1">
    <source>
        <dbReference type="SAM" id="Coils"/>
    </source>
</evidence>
<feature type="region of interest" description="Disordered" evidence="2">
    <location>
        <begin position="210"/>
        <end position="231"/>
    </location>
</feature>
<dbReference type="InterPro" id="IPR005632">
    <property type="entry name" value="Chaperone_Skp"/>
</dbReference>
<dbReference type="SUPFAM" id="SSF111384">
    <property type="entry name" value="OmpH-like"/>
    <property type="match status" value="1"/>
</dbReference>
<reference evidence="4 5" key="1">
    <citation type="submission" date="2021-08" db="EMBL/GenBank/DDBJ databases">
        <title>Comparative Genomics Analysis of the Genus Qipengyuania Reveals Extensive Genetic Diversity and Metabolic Versatility, Including the Description of Fifteen Novel Species.</title>
        <authorList>
            <person name="Liu Y."/>
        </authorList>
    </citation>
    <scope>NUCLEOTIDE SEQUENCE [LARGE SCALE GENOMIC DNA]</scope>
    <source>
        <strain evidence="4 5">GH25</strain>
    </source>
</reference>
<feature type="signal peptide" evidence="3">
    <location>
        <begin position="1"/>
        <end position="25"/>
    </location>
</feature>
<dbReference type="InterPro" id="IPR024930">
    <property type="entry name" value="Skp_dom_sf"/>
</dbReference>
<evidence type="ECO:0000256" key="2">
    <source>
        <dbReference type="SAM" id="MobiDB-lite"/>
    </source>
</evidence>
<feature type="coiled-coil region" evidence="1">
    <location>
        <begin position="90"/>
        <end position="142"/>
    </location>
</feature>
<dbReference type="Gene3D" id="3.30.910.20">
    <property type="entry name" value="Skp domain"/>
    <property type="match status" value="1"/>
</dbReference>
<feature type="chain" id="PRO_5047369943" evidence="3">
    <location>
        <begin position="26"/>
        <end position="231"/>
    </location>
</feature>
<dbReference type="Pfam" id="PF03938">
    <property type="entry name" value="OmpH"/>
    <property type="match status" value="1"/>
</dbReference>
<organism evidence="4 5">
    <name type="scientific">Qipengyuania pacifica</name>
    <dbReference type="NCBI Taxonomy" id="2860199"/>
    <lineage>
        <taxon>Bacteria</taxon>
        <taxon>Pseudomonadati</taxon>
        <taxon>Pseudomonadota</taxon>
        <taxon>Alphaproteobacteria</taxon>
        <taxon>Sphingomonadales</taxon>
        <taxon>Erythrobacteraceae</taxon>
        <taxon>Qipengyuania</taxon>
    </lineage>
</organism>
<evidence type="ECO:0000313" key="4">
    <source>
        <dbReference type="EMBL" id="MBX7488868.1"/>
    </source>
</evidence>
<protein>
    <submittedName>
        <fullName evidence="4">OmpH family outer membrane protein</fullName>
    </submittedName>
</protein>
<gene>
    <name evidence="4" type="ORF">K3177_10115</name>
</gene>
<dbReference type="RefSeq" id="WP_196845885.1">
    <property type="nucleotide sequence ID" value="NZ_JAIGNQ010000003.1"/>
</dbReference>
<dbReference type="SMART" id="SM00935">
    <property type="entry name" value="OmpH"/>
    <property type="match status" value="1"/>
</dbReference>